<keyword evidence="4" id="KW-1185">Reference proteome</keyword>
<dbReference type="InterPro" id="IPR036390">
    <property type="entry name" value="WH_DNA-bd_sf"/>
</dbReference>
<proteinExistence type="predicted"/>
<dbReference type="InterPro" id="IPR005471">
    <property type="entry name" value="Tscrpt_reg_IclR_N"/>
</dbReference>
<evidence type="ECO:0000256" key="1">
    <source>
        <dbReference type="SAM" id="MobiDB-lite"/>
    </source>
</evidence>
<feature type="domain" description="HTH iclR-type" evidence="2">
    <location>
        <begin position="23"/>
        <end position="67"/>
    </location>
</feature>
<feature type="region of interest" description="Disordered" evidence="1">
    <location>
        <begin position="70"/>
        <end position="90"/>
    </location>
</feature>
<dbReference type="GO" id="GO:0003677">
    <property type="term" value="F:DNA binding"/>
    <property type="evidence" value="ECO:0007669"/>
    <property type="project" value="InterPro"/>
</dbReference>
<dbReference type="InterPro" id="IPR036388">
    <property type="entry name" value="WH-like_DNA-bd_sf"/>
</dbReference>
<dbReference type="GO" id="GO:0006355">
    <property type="term" value="P:regulation of DNA-templated transcription"/>
    <property type="evidence" value="ECO:0007669"/>
    <property type="project" value="InterPro"/>
</dbReference>
<protein>
    <submittedName>
        <fullName evidence="3">Helix-turn-helix domain-containing protein</fullName>
    </submittedName>
</protein>
<dbReference type="SUPFAM" id="SSF46785">
    <property type="entry name" value="Winged helix' DNA-binding domain"/>
    <property type="match status" value="1"/>
</dbReference>
<evidence type="ECO:0000313" key="4">
    <source>
        <dbReference type="Proteomes" id="UP000605361"/>
    </source>
</evidence>
<gene>
    <name evidence="3" type="ORF">ITP53_15775</name>
</gene>
<reference evidence="3" key="1">
    <citation type="submission" date="2020-11" db="EMBL/GenBank/DDBJ databases">
        <title>Whole-genome analyses of Nonomuraea sp. K274.</title>
        <authorList>
            <person name="Veyisoglu A."/>
        </authorList>
    </citation>
    <scope>NUCLEOTIDE SEQUENCE</scope>
    <source>
        <strain evidence="3">K274</strain>
    </source>
</reference>
<dbReference type="RefSeq" id="WP_195896157.1">
    <property type="nucleotide sequence ID" value="NZ_JADOGI010000040.1"/>
</dbReference>
<evidence type="ECO:0000259" key="2">
    <source>
        <dbReference type="Pfam" id="PF09339"/>
    </source>
</evidence>
<evidence type="ECO:0000313" key="3">
    <source>
        <dbReference type="EMBL" id="MBF8187168.1"/>
    </source>
</evidence>
<organism evidence="3 4">
    <name type="scientific">Nonomuraea cypriaca</name>
    <dbReference type="NCBI Taxonomy" id="1187855"/>
    <lineage>
        <taxon>Bacteria</taxon>
        <taxon>Bacillati</taxon>
        <taxon>Actinomycetota</taxon>
        <taxon>Actinomycetes</taxon>
        <taxon>Streptosporangiales</taxon>
        <taxon>Streptosporangiaceae</taxon>
        <taxon>Nonomuraea</taxon>
    </lineage>
</organism>
<dbReference type="AlphaFoldDB" id="A0A931A8J8"/>
<sequence length="90" mass="9347">MPSPAAVSHDAHVTNSVPYPIESVDNALRLIHLLRARGEVGVTAAAKALGVAPSTAHRLLAMLVFRGRRAERPPGLRPRPARPGCAGGAA</sequence>
<accession>A0A931A8J8</accession>
<dbReference type="EMBL" id="JADOGI010000040">
    <property type="protein sequence ID" value="MBF8187168.1"/>
    <property type="molecule type" value="Genomic_DNA"/>
</dbReference>
<comment type="caution">
    <text evidence="3">The sequence shown here is derived from an EMBL/GenBank/DDBJ whole genome shotgun (WGS) entry which is preliminary data.</text>
</comment>
<name>A0A931A8J8_9ACTN</name>
<dbReference type="Gene3D" id="1.10.10.10">
    <property type="entry name" value="Winged helix-like DNA-binding domain superfamily/Winged helix DNA-binding domain"/>
    <property type="match status" value="1"/>
</dbReference>
<dbReference type="Pfam" id="PF09339">
    <property type="entry name" value="HTH_IclR"/>
    <property type="match status" value="1"/>
</dbReference>
<dbReference type="Proteomes" id="UP000605361">
    <property type="component" value="Unassembled WGS sequence"/>
</dbReference>